<feature type="region of interest" description="Disordered" evidence="1">
    <location>
        <begin position="116"/>
        <end position="146"/>
    </location>
</feature>
<feature type="domain" description="PB1" evidence="2">
    <location>
        <begin position="1"/>
        <end position="97"/>
    </location>
</feature>
<dbReference type="InterPro" id="IPR053793">
    <property type="entry name" value="PB1-like"/>
</dbReference>
<dbReference type="PROSITE" id="PS51745">
    <property type="entry name" value="PB1"/>
    <property type="match status" value="1"/>
</dbReference>
<evidence type="ECO:0000256" key="1">
    <source>
        <dbReference type="SAM" id="MobiDB-lite"/>
    </source>
</evidence>
<accession>A0A913XFW7</accession>
<dbReference type="GeneID" id="110242154"/>
<dbReference type="EnsemblMetazoa" id="XM_021048108.1">
    <property type="protein sequence ID" value="XP_020903767.1"/>
    <property type="gene ID" value="LOC110242154"/>
</dbReference>
<keyword evidence="4" id="KW-1185">Reference proteome</keyword>
<sequence>MTLSPSLVIRIIPDHGSAVDWTVQPGISFRDVLEAVAQVMPSGTITSFDYEDEDKDRITVRSDEELQTMIHGFFWLNSEKINQGCALEPLVIYPRAGRSSRKRNICGLTVNTRPTPGSINTAMPAPTNTTIQPPQTTASGVPTAKKDTSNISSILSRGQVNPDQIQHLEILGYGNGGTVY</sequence>
<dbReference type="OrthoDB" id="10252354at2759"/>
<dbReference type="RefSeq" id="XP_020903767.1">
    <property type="nucleotide sequence ID" value="XM_021048108.1"/>
</dbReference>
<proteinExistence type="predicted"/>
<dbReference type="Proteomes" id="UP000887567">
    <property type="component" value="Unplaced"/>
</dbReference>
<dbReference type="Pfam" id="PF00564">
    <property type="entry name" value="PB1"/>
    <property type="match status" value="1"/>
</dbReference>
<feature type="compositionally biased region" description="Low complexity" evidence="1">
    <location>
        <begin position="124"/>
        <end position="138"/>
    </location>
</feature>
<dbReference type="AlphaFoldDB" id="A0A913XFW7"/>
<dbReference type="KEGG" id="epa:110242154"/>
<evidence type="ECO:0000313" key="3">
    <source>
        <dbReference type="EnsemblMetazoa" id="XP_020903767.1"/>
    </source>
</evidence>
<reference evidence="3" key="1">
    <citation type="submission" date="2022-11" db="UniProtKB">
        <authorList>
            <consortium name="EnsemblMetazoa"/>
        </authorList>
    </citation>
    <scope>IDENTIFICATION</scope>
</reference>
<name>A0A913XFW7_EXADI</name>
<dbReference type="SUPFAM" id="SSF54277">
    <property type="entry name" value="CAD &amp; PB1 domains"/>
    <property type="match status" value="1"/>
</dbReference>
<evidence type="ECO:0000259" key="2">
    <source>
        <dbReference type="PROSITE" id="PS51745"/>
    </source>
</evidence>
<evidence type="ECO:0000313" key="4">
    <source>
        <dbReference type="Proteomes" id="UP000887567"/>
    </source>
</evidence>
<protein>
    <recommendedName>
        <fullName evidence="2">PB1 domain-containing protein</fullName>
    </recommendedName>
</protein>
<organism evidence="3 4">
    <name type="scientific">Exaiptasia diaphana</name>
    <name type="common">Tropical sea anemone</name>
    <name type="synonym">Aiptasia pulchella</name>
    <dbReference type="NCBI Taxonomy" id="2652724"/>
    <lineage>
        <taxon>Eukaryota</taxon>
        <taxon>Metazoa</taxon>
        <taxon>Cnidaria</taxon>
        <taxon>Anthozoa</taxon>
        <taxon>Hexacorallia</taxon>
        <taxon>Actiniaria</taxon>
        <taxon>Aiptasiidae</taxon>
        <taxon>Exaiptasia</taxon>
    </lineage>
</organism>
<dbReference type="OMA" id="NIYPRAC"/>
<dbReference type="Gene3D" id="3.10.20.90">
    <property type="entry name" value="Phosphatidylinositol 3-kinase Catalytic Subunit, Chain A, domain 1"/>
    <property type="match status" value="1"/>
</dbReference>
<dbReference type="InterPro" id="IPR000270">
    <property type="entry name" value="PB1_dom"/>
</dbReference>